<feature type="region of interest" description="Disordered" evidence="1">
    <location>
        <begin position="112"/>
        <end position="150"/>
    </location>
</feature>
<reference evidence="2 3" key="1">
    <citation type="submission" date="2016-07" db="EMBL/GenBank/DDBJ databases">
        <title>Pervasive Adenine N6-methylation of Active Genes in Fungi.</title>
        <authorList>
            <consortium name="DOE Joint Genome Institute"/>
            <person name="Mondo S.J."/>
            <person name="Dannebaum R.O."/>
            <person name="Kuo R.C."/>
            <person name="Labutti K."/>
            <person name="Haridas S."/>
            <person name="Kuo A."/>
            <person name="Salamov A."/>
            <person name="Ahrendt S.R."/>
            <person name="Lipzen A."/>
            <person name="Sullivan W."/>
            <person name="Andreopoulos W.B."/>
            <person name="Clum A."/>
            <person name="Lindquist E."/>
            <person name="Daum C."/>
            <person name="Ramamoorthy G.K."/>
            <person name="Gryganskyi A."/>
            <person name="Culley D."/>
            <person name="Magnuson J.K."/>
            <person name="James T.Y."/>
            <person name="O'Malley M.A."/>
            <person name="Stajich J.E."/>
            <person name="Spatafora J.W."/>
            <person name="Visel A."/>
            <person name="Grigoriev I.V."/>
        </authorList>
    </citation>
    <scope>NUCLEOTIDE SEQUENCE [LARGE SCALE GENOMIC DNA]</scope>
    <source>
        <strain evidence="2 3">JEL800</strain>
    </source>
</reference>
<feature type="region of interest" description="Disordered" evidence="1">
    <location>
        <begin position="585"/>
        <end position="613"/>
    </location>
</feature>
<feature type="compositionally biased region" description="Polar residues" evidence="1">
    <location>
        <begin position="557"/>
        <end position="566"/>
    </location>
</feature>
<feature type="region of interest" description="Disordered" evidence="1">
    <location>
        <begin position="749"/>
        <end position="793"/>
    </location>
</feature>
<proteinExistence type="predicted"/>
<feature type="region of interest" description="Disordered" evidence="1">
    <location>
        <begin position="341"/>
        <end position="370"/>
    </location>
</feature>
<feature type="region of interest" description="Disordered" evidence="1">
    <location>
        <begin position="816"/>
        <end position="835"/>
    </location>
</feature>
<feature type="region of interest" description="Disordered" evidence="1">
    <location>
        <begin position="1056"/>
        <end position="1140"/>
    </location>
</feature>
<comment type="caution">
    <text evidence="2">The sequence shown here is derived from an EMBL/GenBank/DDBJ whole genome shotgun (WGS) entry which is preliminary data.</text>
</comment>
<feature type="region of interest" description="Disordered" evidence="1">
    <location>
        <begin position="876"/>
        <end position="915"/>
    </location>
</feature>
<dbReference type="EMBL" id="MCGO01000036">
    <property type="protein sequence ID" value="ORY40092.1"/>
    <property type="molecule type" value="Genomic_DNA"/>
</dbReference>
<dbReference type="OrthoDB" id="2162349at2759"/>
<evidence type="ECO:0000313" key="2">
    <source>
        <dbReference type="EMBL" id="ORY40092.1"/>
    </source>
</evidence>
<feature type="compositionally biased region" description="Low complexity" evidence="1">
    <location>
        <begin position="525"/>
        <end position="534"/>
    </location>
</feature>
<accession>A0A1Y2BZ90</accession>
<feature type="compositionally biased region" description="Low complexity" evidence="1">
    <location>
        <begin position="1062"/>
        <end position="1078"/>
    </location>
</feature>
<feature type="compositionally biased region" description="Acidic residues" evidence="1">
    <location>
        <begin position="119"/>
        <end position="133"/>
    </location>
</feature>
<feature type="compositionally biased region" description="Low complexity" evidence="1">
    <location>
        <begin position="1093"/>
        <end position="1107"/>
    </location>
</feature>
<sequence>MVGLEIEAEVMGVMRLLESPWTPLIMNGGEGLESGVGVKPVKRVWESDSEFDSDVDAEREIDEADAWWRADILKVVEHVGSVSSNSQQQQQQQVQQQQVGHQRVVGFRESTYESAYTSSDEDASSEQSTEDELNVLLPPTARRARKGSARHRWSTMSLTRPVLAYHESFNKRNSISILDIDSSDDTEEDELIQSISRRSSYSSPVPFPPPPPRPMSSSTFSRGFLERIPEDDDYLDAQIEGLGGEIHAIGGAIGRRGAGDTIDMIALTDVESMSSVNGDVKSPVVEAGELQQEQQQQVADVVDRGLDYVQLEGLGGLSVTPMKGNHDSGIDLTTVESFVPQVERPSSRIDRPSSRLLWHQPQPAQEEKKTAEAPILTQDGELNNILWSGAVKPVVPDTTSTAQAVVADPELESVVWTGNVRSLKGSAKPTVAQLTPEQLIVGSPESVIFTGVVKSKKAPVTNAAQIQQQEQDFLADAESIMWKGSVKSKKGTKKMAQDLASNPQDAALEDAESIVWRGNVKSKKSTTQAAKSQAGGSYAGDDAESIVYRGPVKSRRGNTINESQAESYKDSPMDDAESIVWKGTVKSKKSTTRKAKSVFSGHGEEDSGDEVASVKPSQAFVMDEDLESVMWQGSVKSSTRAIPKLSTSLKQSSSLKQTAVWEGNGAKIAEQVVTSPTQQSGFGDFAKVPLPEPVTEASGFFSGILKPIVEAAKTPVPPPQPTPAEALKPDPKDQVKKMNSLSWFATGPIAEQQQQEQPYTRPTASSSWFNAAVDDEEKKKPIPPNNVKPKASSNWFTAALTGSAVEEEEEMAMFDVSNNPPVRPNPPSQVKPKASSSWFTPITNIFQAIADLVPEEEEASLQVANSTTETLFETTDFDGKKWQKSEPAPASVTLASATAGGKKERPSSFIRPARPASVIKKRPTSLLHPRPDSSMSIHVESVVEFDEEVKAPVQVPIPAPVQAVERPSRRVLPPAAVSDKNASSIKKTGRRCKSLDTRPAVTAPTFNRSRRHSISIADETLRQEIKPTFLAGIPQRNSVPSTLTAQAPAAITSPVQIDDSASESSSSHRSHLSTPPLLSDEEHILRDRPLTPSRRTTSAVPTAASPTNNNRIKKRGSVSSSLHSDYVAPTAPQTNRRKSSFKPLAYDSGITEDSPKVDQLAAAFENVMEAAIETPWHLVPKWLVIDEGEGGAAAATAQEEEQQHGDVVVIEG</sequence>
<gene>
    <name evidence="2" type="ORF">BCR33DRAFT_369463</name>
</gene>
<protein>
    <submittedName>
        <fullName evidence="2">Uncharacterized protein</fullName>
    </submittedName>
</protein>
<feature type="compositionally biased region" description="Basic residues" evidence="1">
    <location>
        <begin position="585"/>
        <end position="596"/>
    </location>
</feature>
<feature type="region of interest" description="Disordered" evidence="1">
    <location>
        <begin position="712"/>
        <end position="734"/>
    </location>
</feature>
<feature type="compositionally biased region" description="Polar residues" evidence="1">
    <location>
        <begin position="751"/>
        <end position="769"/>
    </location>
</feature>
<feature type="compositionally biased region" description="Pro residues" evidence="1">
    <location>
        <begin position="205"/>
        <end position="214"/>
    </location>
</feature>
<feature type="compositionally biased region" description="Low complexity" evidence="1">
    <location>
        <begin position="195"/>
        <end position="204"/>
    </location>
</feature>
<feature type="compositionally biased region" description="Basic and acidic residues" evidence="1">
    <location>
        <begin position="1080"/>
        <end position="1089"/>
    </location>
</feature>
<dbReference type="Proteomes" id="UP000193642">
    <property type="component" value="Unassembled WGS sequence"/>
</dbReference>
<feature type="region of interest" description="Disordered" evidence="1">
    <location>
        <begin position="195"/>
        <end position="217"/>
    </location>
</feature>
<evidence type="ECO:0000256" key="1">
    <source>
        <dbReference type="SAM" id="MobiDB-lite"/>
    </source>
</evidence>
<dbReference type="AlphaFoldDB" id="A0A1Y2BZ90"/>
<organism evidence="2 3">
    <name type="scientific">Rhizoclosmatium globosum</name>
    <dbReference type="NCBI Taxonomy" id="329046"/>
    <lineage>
        <taxon>Eukaryota</taxon>
        <taxon>Fungi</taxon>
        <taxon>Fungi incertae sedis</taxon>
        <taxon>Chytridiomycota</taxon>
        <taxon>Chytridiomycota incertae sedis</taxon>
        <taxon>Chytridiomycetes</taxon>
        <taxon>Chytridiales</taxon>
        <taxon>Chytriomycetaceae</taxon>
        <taxon>Rhizoclosmatium</taxon>
    </lineage>
</organism>
<evidence type="ECO:0000313" key="3">
    <source>
        <dbReference type="Proteomes" id="UP000193642"/>
    </source>
</evidence>
<feature type="region of interest" description="Disordered" evidence="1">
    <location>
        <begin position="519"/>
        <end position="572"/>
    </location>
</feature>
<feature type="region of interest" description="Disordered" evidence="1">
    <location>
        <begin position="970"/>
        <end position="1019"/>
    </location>
</feature>
<keyword evidence="3" id="KW-1185">Reference proteome</keyword>
<name>A0A1Y2BZ90_9FUNG</name>